<dbReference type="GO" id="GO:0008830">
    <property type="term" value="F:dTDP-4-dehydrorhamnose 3,5-epimerase activity"/>
    <property type="evidence" value="ECO:0007669"/>
    <property type="project" value="UniProtKB-EC"/>
</dbReference>
<dbReference type="GO" id="GO:0000271">
    <property type="term" value="P:polysaccharide biosynthetic process"/>
    <property type="evidence" value="ECO:0007669"/>
    <property type="project" value="TreeGrafter"/>
</dbReference>
<evidence type="ECO:0000256" key="2">
    <source>
        <dbReference type="ARBA" id="ARBA00001997"/>
    </source>
</evidence>
<dbReference type="AlphaFoldDB" id="A0A7W6NJ31"/>
<dbReference type="GO" id="GO:0005829">
    <property type="term" value="C:cytosol"/>
    <property type="evidence" value="ECO:0007669"/>
    <property type="project" value="TreeGrafter"/>
</dbReference>
<dbReference type="RefSeq" id="WP_183365161.1">
    <property type="nucleotide sequence ID" value="NZ_JACIEZ010000002.1"/>
</dbReference>
<evidence type="ECO:0000256" key="3">
    <source>
        <dbReference type="ARBA" id="ARBA00012098"/>
    </source>
</evidence>
<keyword evidence="10" id="KW-1185">Reference proteome</keyword>
<evidence type="ECO:0000313" key="10">
    <source>
        <dbReference type="Proteomes" id="UP000528286"/>
    </source>
</evidence>
<dbReference type="InterPro" id="IPR014710">
    <property type="entry name" value="RmlC-like_jellyroll"/>
</dbReference>
<evidence type="ECO:0000256" key="6">
    <source>
        <dbReference type="ARBA" id="ARBA00031424"/>
    </source>
</evidence>
<dbReference type="Proteomes" id="UP000528286">
    <property type="component" value="Unassembled WGS sequence"/>
</dbReference>
<comment type="caution">
    <text evidence="9">The sequence shown here is derived from an EMBL/GenBank/DDBJ whole genome shotgun (WGS) entry which is preliminary data.</text>
</comment>
<evidence type="ECO:0000256" key="5">
    <source>
        <dbReference type="ARBA" id="ARBA00029758"/>
    </source>
</evidence>
<proteinExistence type="predicted"/>
<dbReference type="EC" id="5.1.3.13" evidence="3"/>
<evidence type="ECO:0000313" key="9">
    <source>
        <dbReference type="EMBL" id="MBB4063935.1"/>
    </source>
</evidence>
<name>A0A7W6NJ31_9HYPH</name>
<dbReference type="Gene3D" id="2.60.120.10">
    <property type="entry name" value="Jelly Rolls"/>
    <property type="match status" value="1"/>
</dbReference>
<accession>A0A7W6NJ31</accession>
<keyword evidence="9" id="KW-0413">Isomerase</keyword>
<feature type="active site" description="Proton donor" evidence="8">
    <location>
        <position position="136"/>
    </location>
</feature>
<protein>
    <recommendedName>
        <fullName evidence="4">dTDP-4-dehydrorhamnose 3,5-epimerase</fullName>
        <ecNumber evidence="3">5.1.3.13</ecNumber>
    </recommendedName>
    <alternativeName>
        <fullName evidence="6">Thymidine diphospho-4-keto-rhamnose 3,5-epimerase</fullName>
    </alternativeName>
    <alternativeName>
        <fullName evidence="5">dTDP-4-keto-6-deoxyglucose 3,5-epimerase</fullName>
    </alternativeName>
    <alternativeName>
        <fullName evidence="7">dTDP-6-deoxy-D-xylo-4-hexulose 3,5-epimerase</fullName>
    </alternativeName>
</protein>
<dbReference type="PANTHER" id="PTHR21047">
    <property type="entry name" value="DTDP-6-DEOXY-D-GLUCOSE-3,5 EPIMERASE"/>
    <property type="match status" value="1"/>
</dbReference>
<evidence type="ECO:0000256" key="8">
    <source>
        <dbReference type="PIRSR" id="PIRSR600888-1"/>
    </source>
</evidence>
<dbReference type="InterPro" id="IPR011051">
    <property type="entry name" value="RmlC_Cupin_sf"/>
</dbReference>
<evidence type="ECO:0000256" key="4">
    <source>
        <dbReference type="ARBA" id="ARBA00019595"/>
    </source>
</evidence>
<feature type="active site" description="Proton acceptor" evidence="8">
    <location>
        <position position="66"/>
    </location>
</feature>
<comment type="function">
    <text evidence="2">Catalyzes the epimerization of the C3' and C5'positions of dTDP-6-deoxy-D-xylo-4-hexulose, forming dTDP-6-deoxy-L-lyxo-4-hexulose.</text>
</comment>
<organism evidence="9 10">
    <name type="scientific">Gellertiella hungarica</name>
    <dbReference type="NCBI Taxonomy" id="1572859"/>
    <lineage>
        <taxon>Bacteria</taxon>
        <taxon>Pseudomonadati</taxon>
        <taxon>Pseudomonadota</taxon>
        <taxon>Alphaproteobacteria</taxon>
        <taxon>Hyphomicrobiales</taxon>
        <taxon>Rhizobiaceae</taxon>
        <taxon>Gellertiella</taxon>
    </lineage>
</organism>
<dbReference type="Pfam" id="PF00908">
    <property type="entry name" value="dTDP_sugar_isom"/>
    <property type="match status" value="1"/>
</dbReference>
<dbReference type="InterPro" id="IPR000888">
    <property type="entry name" value="RmlC-like"/>
</dbReference>
<sequence>MSARFTPVALPLEGPVLLERRRFSDDRGYLTRLFDPLDLAAFGWDGPVMQVNETGTLKAGIVRGMHFQHPPHAEIKLVTCTAGRILDVAVDVRRGSPTFLRHVAVELSADNARSLLIPRGFAHGFQALTDDVRLVYVHSASHQPDAEAGLHPEDPALGIAWPLAVHGLSPRDLAHPPITSDFAGVAA</sequence>
<dbReference type="CDD" id="cd00438">
    <property type="entry name" value="cupin_RmlC"/>
    <property type="match status" value="1"/>
</dbReference>
<comment type="catalytic activity">
    <reaction evidence="1">
        <text>dTDP-4-dehydro-6-deoxy-alpha-D-glucose = dTDP-4-dehydro-beta-L-rhamnose</text>
        <dbReference type="Rhea" id="RHEA:16969"/>
        <dbReference type="ChEBI" id="CHEBI:57649"/>
        <dbReference type="ChEBI" id="CHEBI:62830"/>
        <dbReference type="EC" id="5.1.3.13"/>
    </reaction>
</comment>
<dbReference type="EMBL" id="JACIEZ010000002">
    <property type="protein sequence ID" value="MBB4063935.1"/>
    <property type="molecule type" value="Genomic_DNA"/>
</dbReference>
<gene>
    <name evidence="9" type="ORF">GGR23_001112</name>
</gene>
<evidence type="ECO:0000256" key="1">
    <source>
        <dbReference type="ARBA" id="ARBA00001298"/>
    </source>
</evidence>
<reference evidence="9 10" key="1">
    <citation type="submission" date="2020-08" db="EMBL/GenBank/DDBJ databases">
        <title>Genomic Encyclopedia of Type Strains, Phase IV (KMG-IV): sequencing the most valuable type-strain genomes for metagenomic binning, comparative biology and taxonomic classification.</title>
        <authorList>
            <person name="Goeker M."/>
        </authorList>
    </citation>
    <scope>NUCLEOTIDE SEQUENCE [LARGE SCALE GENOMIC DNA]</scope>
    <source>
        <strain evidence="9 10">DSM 29853</strain>
    </source>
</reference>
<dbReference type="PANTHER" id="PTHR21047:SF2">
    <property type="entry name" value="THYMIDINE DIPHOSPHO-4-KETO-RHAMNOSE 3,5-EPIMERASE"/>
    <property type="match status" value="1"/>
</dbReference>
<evidence type="ECO:0000256" key="7">
    <source>
        <dbReference type="ARBA" id="ARBA00033311"/>
    </source>
</evidence>
<dbReference type="GO" id="GO:0019305">
    <property type="term" value="P:dTDP-rhamnose biosynthetic process"/>
    <property type="evidence" value="ECO:0007669"/>
    <property type="project" value="TreeGrafter"/>
</dbReference>
<dbReference type="SUPFAM" id="SSF51182">
    <property type="entry name" value="RmlC-like cupins"/>
    <property type="match status" value="1"/>
</dbReference>